<evidence type="ECO:0008006" key="3">
    <source>
        <dbReference type="Google" id="ProtNLM"/>
    </source>
</evidence>
<protein>
    <recommendedName>
        <fullName evidence="3">Phr family secreted Rap phosphatase inhibitor</fullName>
    </recommendedName>
</protein>
<dbReference type="RefSeq" id="WP_157678831.1">
    <property type="nucleotide sequence ID" value="NZ_BORD01000005.1"/>
</dbReference>
<accession>A0ABN5AGV3</accession>
<keyword evidence="2" id="KW-1185">Reference proteome</keyword>
<organism evidence="1 2">
    <name type="scientific">Bacillus sonorensis</name>
    <dbReference type="NCBI Taxonomy" id="119858"/>
    <lineage>
        <taxon>Bacteria</taxon>
        <taxon>Bacillati</taxon>
        <taxon>Bacillota</taxon>
        <taxon>Bacilli</taxon>
        <taxon>Bacillales</taxon>
        <taxon>Bacillaceae</taxon>
        <taxon>Bacillus</taxon>
    </lineage>
</organism>
<evidence type="ECO:0000313" key="1">
    <source>
        <dbReference type="EMBL" id="ASB88413.1"/>
    </source>
</evidence>
<evidence type="ECO:0000313" key="2">
    <source>
        <dbReference type="Proteomes" id="UP000196877"/>
    </source>
</evidence>
<name>A0ABN5AGV3_9BACI</name>
<dbReference type="EMBL" id="CP021920">
    <property type="protein sequence ID" value="ASB88413.1"/>
    <property type="molecule type" value="Genomic_DNA"/>
</dbReference>
<sequence length="45" mass="4928">MKKFSTILLTGVLGIAVTLSFSYGVSKAEFGQEKQFKVAEKAINF</sequence>
<reference evidence="1 2" key="1">
    <citation type="submission" date="2017-06" db="EMBL/GenBank/DDBJ databases">
        <title>Genome sequence of Bacillus sonorensis strain SRCM101395.</title>
        <authorList>
            <person name="Cho S.H."/>
        </authorList>
    </citation>
    <scope>NUCLEOTIDE SEQUENCE [LARGE SCALE GENOMIC DNA]</scope>
    <source>
        <strain evidence="1 2">SRCM101395</strain>
    </source>
</reference>
<dbReference type="Proteomes" id="UP000196877">
    <property type="component" value="Chromosome"/>
</dbReference>
<gene>
    <name evidence="1" type="ORF">S101395_01905</name>
</gene>
<proteinExistence type="predicted"/>